<dbReference type="InterPro" id="IPR039657">
    <property type="entry name" value="Dimethylallyltransferase"/>
</dbReference>
<comment type="similarity">
    <text evidence="3 10 13">Belongs to the IPP transferase family.</text>
</comment>
<evidence type="ECO:0000256" key="6">
    <source>
        <dbReference type="ARBA" id="ARBA00022741"/>
    </source>
</evidence>
<feature type="site" description="Interaction with substrate tRNA" evidence="10">
    <location>
        <position position="103"/>
    </location>
</feature>
<evidence type="ECO:0000256" key="7">
    <source>
        <dbReference type="ARBA" id="ARBA00022840"/>
    </source>
</evidence>
<reference evidence="14" key="1">
    <citation type="submission" date="2022-11" db="EMBL/GenBank/DDBJ databases">
        <title>High-quality draft genome sequence of Galbibacter sp. strain CMA-7.</title>
        <authorList>
            <person name="Wei L."/>
            <person name="Dong C."/>
            <person name="Shao Z."/>
        </authorList>
    </citation>
    <scope>NUCLEOTIDE SEQUENCE</scope>
    <source>
        <strain evidence="14">CMA-7</strain>
    </source>
</reference>
<evidence type="ECO:0000256" key="4">
    <source>
        <dbReference type="ARBA" id="ARBA00022679"/>
    </source>
</evidence>
<feature type="binding site" evidence="10">
    <location>
        <begin position="12"/>
        <end position="19"/>
    </location>
    <ligand>
        <name>ATP</name>
        <dbReference type="ChEBI" id="CHEBI:30616"/>
    </ligand>
</feature>
<evidence type="ECO:0000256" key="12">
    <source>
        <dbReference type="RuleBase" id="RU003784"/>
    </source>
</evidence>
<dbReference type="SUPFAM" id="SSF52540">
    <property type="entry name" value="P-loop containing nucleoside triphosphate hydrolases"/>
    <property type="match status" value="2"/>
</dbReference>
<dbReference type="NCBIfam" id="TIGR00174">
    <property type="entry name" value="miaA"/>
    <property type="match status" value="1"/>
</dbReference>
<protein>
    <recommendedName>
        <fullName evidence="10">tRNA dimethylallyltransferase</fullName>
        <ecNumber evidence="10">2.5.1.75</ecNumber>
    </recommendedName>
    <alternativeName>
        <fullName evidence="10">Dimethylallyl diphosphate:tRNA dimethylallyltransferase</fullName>
        <shortName evidence="10">DMAPP:tRNA dimethylallyltransferase</shortName>
        <shortName evidence="10">DMATase</shortName>
    </alternativeName>
    <alternativeName>
        <fullName evidence="10">Isopentenyl-diphosphate:tRNA isopentenyltransferase</fullName>
        <shortName evidence="10">IPP transferase</shortName>
        <shortName evidence="10">IPPT</shortName>
        <shortName evidence="10">IPTase</shortName>
    </alternativeName>
</protein>
<keyword evidence="6 10" id="KW-0547">Nucleotide-binding</keyword>
<evidence type="ECO:0000256" key="3">
    <source>
        <dbReference type="ARBA" id="ARBA00005842"/>
    </source>
</evidence>
<dbReference type="Gene3D" id="3.40.50.300">
    <property type="entry name" value="P-loop containing nucleotide triphosphate hydrolases"/>
    <property type="match status" value="1"/>
</dbReference>
<evidence type="ECO:0000256" key="11">
    <source>
        <dbReference type="RuleBase" id="RU003783"/>
    </source>
</evidence>
<evidence type="ECO:0000313" key="15">
    <source>
        <dbReference type="Proteomes" id="UP001153642"/>
    </source>
</evidence>
<dbReference type="InterPro" id="IPR027417">
    <property type="entry name" value="P-loop_NTPase"/>
</dbReference>
<comment type="subunit">
    <text evidence="10">Monomer.</text>
</comment>
<feature type="binding site" evidence="10">
    <location>
        <begin position="14"/>
        <end position="19"/>
    </location>
    <ligand>
        <name>substrate</name>
    </ligand>
</feature>
<evidence type="ECO:0000256" key="13">
    <source>
        <dbReference type="RuleBase" id="RU003785"/>
    </source>
</evidence>
<evidence type="ECO:0000256" key="2">
    <source>
        <dbReference type="ARBA" id="ARBA00003213"/>
    </source>
</evidence>
<evidence type="ECO:0000256" key="5">
    <source>
        <dbReference type="ARBA" id="ARBA00022694"/>
    </source>
</evidence>
<evidence type="ECO:0000256" key="1">
    <source>
        <dbReference type="ARBA" id="ARBA00001946"/>
    </source>
</evidence>
<keyword evidence="4 10" id="KW-0808">Transferase</keyword>
<gene>
    <name evidence="10 14" type="primary">miaA</name>
    <name evidence="14" type="ORF">OSR52_05505</name>
</gene>
<dbReference type="Proteomes" id="UP001153642">
    <property type="component" value="Unassembled WGS sequence"/>
</dbReference>
<evidence type="ECO:0000256" key="8">
    <source>
        <dbReference type="ARBA" id="ARBA00022842"/>
    </source>
</evidence>
<sequence length="304" mass="35261">MNNKKYLITVVGPTAIGKTSLAIKLAKEYHAEIISSDSRQFYKEMRIGTAVPEEEELAEAKHHFIQHKSIFEDYSVGDFEKEASKMLHKLFTSNNFVIMAGGSGLYNDAVIKGLDDFPDIDPSIRQQLNQQLKNDGIEALQDRLKSLDPDHFNNMDVQNPHRLIRALEICMGTGKPYSSFLNQKKEQRNFQTIKIGLTAERETIYNRINQRVDIMMQNGLLEEARKLHQYKNLNALQTVGYKELFDYFDGKWTLDFAVSEIKKNTRRFAKRQLTWLRKDEDILWFDHTANLSDILLKVNQKIEA</sequence>
<organism evidence="14 15">
    <name type="scientific">Galbibacter pacificus</name>
    <dbReference type="NCBI Taxonomy" id="2996052"/>
    <lineage>
        <taxon>Bacteria</taxon>
        <taxon>Pseudomonadati</taxon>
        <taxon>Bacteroidota</taxon>
        <taxon>Flavobacteriia</taxon>
        <taxon>Flavobacteriales</taxon>
        <taxon>Flavobacteriaceae</taxon>
        <taxon>Galbibacter</taxon>
    </lineage>
</organism>
<evidence type="ECO:0000256" key="10">
    <source>
        <dbReference type="HAMAP-Rule" id="MF_00185"/>
    </source>
</evidence>
<keyword evidence="8 10" id="KW-0460">Magnesium</keyword>
<keyword evidence="5 10" id="KW-0819">tRNA processing</keyword>
<proteinExistence type="inferred from homology"/>
<comment type="caution">
    <text evidence="10">Lacks conserved residue(s) required for the propagation of feature annotation.</text>
</comment>
<dbReference type="Pfam" id="PF01715">
    <property type="entry name" value="IPPT"/>
    <property type="match status" value="1"/>
</dbReference>
<dbReference type="PANTHER" id="PTHR11088">
    <property type="entry name" value="TRNA DIMETHYLALLYLTRANSFERASE"/>
    <property type="match status" value="1"/>
</dbReference>
<evidence type="ECO:0000256" key="9">
    <source>
        <dbReference type="ARBA" id="ARBA00049563"/>
    </source>
</evidence>
<feature type="site" description="Interaction with substrate tRNA" evidence="10">
    <location>
        <position position="125"/>
    </location>
</feature>
<name>A0ABT6FPX9_9FLAO</name>
<comment type="caution">
    <text evidence="14">The sequence shown here is derived from an EMBL/GenBank/DDBJ whole genome shotgun (WGS) entry which is preliminary data.</text>
</comment>
<comment type="catalytic activity">
    <reaction evidence="9 10 11">
        <text>adenosine(37) in tRNA + dimethylallyl diphosphate = N(6)-dimethylallyladenosine(37) in tRNA + diphosphate</text>
        <dbReference type="Rhea" id="RHEA:26482"/>
        <dbReference type="Rhea" id="RHEA-COMP:10162"/>
        <dbReference type="Rhea" id="RHEA-COMP:10375"/>
        <dbReference type="ChEBI" id="CHEBI:33019"/>
        <dbReference type="ChEBI" id="CHEBI:57623"/>
        <dbReference type="ChEBI" id="CHEBI:74411"/>
        <dbReference type="ChEBI" id="CHEBI:74415"/>
        <dbReference type="EC" id="2.5.1.75"/>
    </reaction>
</comment>
<keyword evidence="15" id="KW-1185">Reference proteome</keyword>
<accession>A0ABT6FPX9</accession>
<dbReference type="RefSeq" id="WP_277899412.1">
    <property type="nucleotide sequence ID" value="NZ_JAPMUA010000002.1"/>
</dbReference>
<feature type="region of interest" description="Interaction with substrate tRNA" evidence="10">
    <location>
        <begin position="37"/>
        <end position="40"/>
    </location>
</feature>
<dbReference type="PANTHER" id="PTHR11088:SF60">
    <property type="entry name" value="TRNA DIMETHYLALLYLTRANSFERASE"/>
    <property type="match status" value="1"/>
</dbReference>
<comment type="cofactor">
    <cofactor evidence="1 10">
        <name>Mg(2+)</name>
        <dbReference type="ChEBI" id="CHEBI:18420"/>
    </cofactor>
</comment>
<dbReference type="InterPro" id="IPR018022">
    <property type="entry name" value="IPT"/>
</dbReference>
<evidence type="ECO:0000313" key="14">
    <source>
        <dbReference type="EMBL" id="MDG3585318.1"/>
    </source>
</evidence>
<dbReference type="HAMAP" id="MF_00185">
    <property type="entry name" value="IPP_trans"/>
    <property type="match status" value="1"/>
</dbReference>
<dbReference type="EMBL" id="JAPMUA010000002">
    <property type="protein sequence ID" value="MDG3585318.1"/>
    <property type="molecule type" value="Genomic_DNA"/>
</dbReference>
<dbReference type="GO" id="GO:0052381">
    <property type="term" value="F:tRNA dimethylallyltransferase activity"/>
    <property type="evidence" value="ECO:0007669"/>
    <property type="project" value="UniProtKB-EC"/>
</dbReference>
<dbReference type="Gene3D" id="1.10.20.140">
    <property type="match status" value="1"/>
</dbReference>
<dbReference type="EC" id="2.5.1.75" evidence="10"/>
<comment type="function">
    <text evidence="2 10 12">Catalyzes the transfer of a dimethylallyl group onto the adenine at position 37 in tRNAs that read codons beginning with uridine, leading to the formation of N6-(dimethylallyl)adenosine (i(6)A).</text>
</comment>
<keyword evidence="7 10" id="KW-0067">ATP-binding</keyword>